<keyword evidence="3" id="KW-0808">Transferase</keyword>
<evidence type="ECO:0000256" key="15">
    <source>
        <dbReference type="ARBA" id="ARBA00023172"/>
    </source>
</evidence>
<dbReference type="GO" id="GO:0006310">
    <property type="term" value="P:DNA recombination"/>
    <property type="evidence" value="ECO:0007669"/>
    <property type="project" value="UniProtKB-KW"/>
</dbReference>
<evidence type="ECO:0000256" key="14">
    <source>
        <dbReference type="ARBA" id="ARBA00023125"/>
    </source>
</evidence>
<dbReference type="InterPro" id="IPR021109">
    <property type="entry name" value="Peptidase_aspartic_dom_sf"/>
</dbReference>
<dbReference type="GO" id="GO:0004190">
    <property type="term" value="F:aspartic-type endopeptidase activity"/>
    <property type="evidence" value="ECO:0007669"/>
    <property type="project" value="UniProtKB-KW"/>
</dbReference>
<keyword evidence="2" id="KW-0645">Protease</keyword>
<accession>A0AAQ3WWB4</accession>
<dbReference type="InterPro" id="IPR036875">
    <property type="entry name" value="Znf_CCHC_sf"/>
</dbReference>
<evidence type="ECO:0000256" key="6">
    <source>
        <dbReference type="ARBA" id="ARBA00022723"/>
    </source>
</evidence>
<evidence type="ECO:0000256" key="4">
    <source>
        <dbReference type="ARBA" id="ARBA00022695"/>
    </source>
</evidence>
<dbReference type="Pfam" id="PF03732">
    <property type="entry name" value="Retrotrans_gag"/>
    <property type="match status" value="1"/>
</dbReference>
<keyword evidence="5" id="KW-0540">Nuclease</keyword>
<dbReference type="InterPro" id="IPR056924">
    <property type="entry name" value="SH3_Tf2-1"/>
</dbReference>
<dbReference type="Pfam" id="PF17917">
    <property type="entry name" value="RT_RNaseH"/>
    <property type="match status" value="1"/>
</dbReference>
<dbReference type="GO" id="GO:0006508">
    <property type="term" value="P:proteolysis"/>
    <property type="evidence" value="ECO:0007669"/>
    <property type="project" value="UniProtKB-KW"/>
</dbReference>
<dbReference type="Gene3D" id="3.30.70.270">
    <property type="match status" value="1"/>
</dbReference>
<dbReference type="InterPro" id="IPR043128">
    <property type="entry name" value="Rev_trsase/Diguanyl_cyclase"/>
</dbReference>
<keyword evidence="8" id="KW-0255">Endonuclease</keyword>
<dbReference type="SUPFAM" id="SSF57756">
    <property type="entry name" value="Retrovirus zinc finger-like domains"/>
    <property type="match status" value="1"/>
</dbReference>
<dbReference type="GO" id="GO:0003887">
    <property type="term" value="F:DNA-directed DNA polymerase activity"/>
    <property type="evidence" value="ECO:0007669"/>
    <property type="project" value="UniProtKB-KW"/>
</dbReference>
<keyword evidence="10" id="KW-0460">Magnesium</keyword>
<evidence type="ECO:0000256" key="16">
    <source>
        <dbReference type="PROSITE-ProRule" id="PRU00047"/>
    </source>
</evidence>
<gene>
    <name evidence="20" type="ORF">U9M48_024107</name>
</gene>
<evidence type="ECO:0000256" key="8">
    <source>
        <dbReference type="ARBA" id="ARBA00022759"/>
    </source>
</evidence>
<protein>
    <recommendedName>
        <fullName evidence="1">RNA-directed DNA polymerase</fullName>
        <ecNumber evidence="1">2.7.7.49</ecNumber>
    </recommendedName>
</protein>
<feature type="region of interest" description="Disordered" evidence="17">
    <location>
        <begin position="20"/>
        <end position="45"/>
    </location>
</feature>
<dbReference type="CDD" id="cd09274">
    <property type="entry name" value="RNase_HI_RT_Ty3"/>
    <property type="match status" value="1"/>
</dbReference>
<keyword evidence="21" id="KW-1185">Reference proteome</keyword>
<evidence type="ECO:0000256" key="7">
    <source>
        <dbReference type="ARBA" id="ARBA00022750"/>
    </source>
</evidence>
<dbReference type="SUPFAM" id="SSF53098">
    <property type="entry name" value="Ribonuclease H-like"/>
    <property type="match status" value="1"/>
</dbReference>
<keyword evidence="15" id="KW-0233">DNA recombination</keyword>
<dbReference type="InterPro" id="IPR001878">
    <property type="entry name" value="Znf_CCHC"/>
</dbReference>
<evidence type="ECO:0000256" key="9">
    <source>
        <dbReference type="ARBA" id="ARBA00022801"/>
    </source>
</evidence>
<proteinExistence type="predicted"/>
<evidence type="ECO:0000256" key="17">
    <source>
        <dbReference type="SAM" id="MobiDB-lite"/>
    </source>
</evidence>
<keyword evidence="6" id="KW-0479">Metal-binding</keyword>
<evidence type="ECO:0000256" key="13">
    <source>
        <dbReference type="ARBA" id="ARBA00022932"/>
    </source>
</evidence>
<evidence type="ECO:0000259" key="18">
    <source>
        <dbReference type="PROSITE" id="PS50158"/>
    </source>
</evidence>
<dbReference type="EMBL" id="CP144749">
    <property type="protein sequence ID" value="WVZ76105.1"/>
    <property type="molecule type" value="Genomic_DNA"/>
</dbReference>
<dbReference type="Pfam" id="PF17921">
    <property type="entry name" value="Integrase_H2C2"/>
    <property type="match status" value="1"/>
</dbReference>
<dbReference type="GO" id="GO:0003964">
    <property type="term" value="F:RNA-directed DNA polymerase activity"/>
    <property type="evidence" value="ECO:0007669"/>
    <property type="project" value="UniProtKB-KW"/>
</dbReference>
<dbReference type="Pfam" id="PF00098">
    <property type="entry name" value="zf-CCHC"/>
    <property type="match status" value="1"/>
</dbReference>
<evidence type="ECO:0000256" key="11">
    <source>
        <dbReference type="ARBA" id="ARBA00022908"/>
    </source>
</evidence>
<feature type="compositionally biased region" description="Low complexity" evidence="17">
    <location>
        <begin position="290"/>
        <end position="300"/>
    </location>
</feature>
<keyword evidence="14" id="KW-0238">DNA-binding</keyword>
<feature type="domain" description="CCHC-type" evidence="18">
    <location>
        <begin position="309"/>
        <end position="323"/>
    </location>
</feature>
<dbReference type="GO" id="GO:0015074">
    <property type="term" value="P:DNA integration"/>
    <property type="evidence" value="ECO:0007669"/>
    <property type="project" value="UniProtKB-KW"/>
</dbReference>
<dbReference type="InterPro" id="IPR001584">
    <property type="entry name" value="Integrase_cat-core"/>
</dbReference>
<dbReference type="EC" id="2.7.7.49" evidence="1"/>
<name>A0AAQ3WWB4_PASNO</name>
<dbReference type="SUPFAM" id="SSF56672">
    <property type="entry name" value="DNA/RNA polymerases"/>
    <property type="match status" value="1"/>
</dbReference>
<dbReference type="PANTHER" id="PTHR37984:SF5">
    <property type="entry name" value="PROTEIN NYNRIN-LIKE"/>
    <property type="match status" value="1"/>
</dbReference>
<evidence type="ECO:0000259" key="19">
    <source>
        <dbReference type="PROSITE" id="PS50994"/>
    </source>
</evidence>
<evidence type="ECO:0000256" key="12">
    <source>
        <dbReference type="ARBA" id="ARBA00022918"/>
    </source>
</evidence>
<dbReference type="PROSITE" id="PS50158">
    <property type="entry name" value="ZF_CCHC"/>
    <property type="match status" value="1"/>
</dbReference>
<dbReference type="InterPro" id="IPR005162">
    <property type="entry name" value="Retrotrans_gag_dom"/>
</dbReference>
<evidence type="ECO:0000256" key="1">
    <source>
        <dbReference type="ARBA" id="ARBA00012493"/>
    </source>
</evidence>
<dbReference type="GO" id="GO:0008270">
    <property type="term" value="F:zinc ion binding"/>
    <property type="evidence" value="ECO:0007669"/>
    <property type="project" value="UniProtKB-KW"/>
</dbReference>
<feature type="compositionally biased region" description="Polar residues" evidence="17">
    <location>
        <begin position="327"/>
        <end position="347"/>
    </location>
</feature>
<dbReference type="AlphaFoldDB" id="A0AAQ3WWB4"/>
<reference evidence="20 21" key="1">
    <citation type="submission" date="2024-02" db="EMBL/GenBank/DDBJ databases">
        <title>High-quality chromosome-scale genome assembly of Pensacola bahiagrass (Paspalum notatum Flugge var. saurae).</title>
        <authorList>
            <person name="Vega J.M."/>
            <person name="Podio M."/>
            <person name="Orjuela J."/>
            <person name="Siena L.A."/>
            <person name="Pessino S.C."/>
            <person name="Combes M.C."/>
            <person name="Mariac C."/>
            <person name="Albertini E."/>
            <person name="Pupilli F."/>
            <person name="Ortiz J.P.A."/>
            <person name="Leblanc O."/>
        </authorList>
    </citation>
    <scope>NUCLEOTIDE SEQUENCE [LARGE SCALE GENOMIC DNA]</scope>
    <source>
        <strain evidence="20">R1</strain>
        <tissue evidence="20">Leaf</tissue>
    </source>
</reference>
<dbReference type="PROSITE" id="PS50994">
    <property type="entry name" value="INTEGRASE"/>
    <property type="match status" value="1"/>
</dbReference>
<dbReference type="InterPro" id="IPR036397">
    <property type="entry name" value="RNaseH_sf"/>
</dbReference>
<dbReference type="PANTHER" id="PTHR37984">
    <property type="entry name" value="PROTEIN CBG26694"/>
    <property type="match status" value="1"/>
</dbReference>
<keyword evidence="7" id="KW-0064">Aspartyl protease</keyword>
<evidence type="ECO:0000256" key="3">
    <source>
        <dbReference type="ARBA" id="ARBA00022679"/>
    </source>
</evidence>
<organism evidence="20 21">
    <name type="scientific">Paspalum notatum var. saurae</name>
    <dbReference type="NCBI Taxonomy" id="547442"/>
    <lineage>
        <taxon>Eukaryota</taxon>
        <taxon>Viridiplantae</taxon>
        <taxon>Streptophyta</taxon>
        <taxon>Embryophyta</taxon>
        <taxon>Tracheophyta</taxon>
        <taxon>Spermatophyta</taxon>
        <taxon>Magnoliopsida</taxon>
        <taxon>Liliopsida</taxon>
        <taxon>Poales</taxon>
        <taxon>Poaceae</taxon>
        <taxon>PACMAD clade</taxon>
        <taxon>Panicoideae</taxon>
        <taxon>Andropogonodae</taxon>
        <taxon>Paspaleae</taxon>
        <taxon>Paspalinae</taxon>
        <taxon>Paspalum</taxon>
    </lineage>
</organism>
<sequence>MTMEQLIMNQTQVIQALGQAVAAMHQAQQQPPPPPPPQPRDRRAEFMKGHPPVFTHSADPMDAEDWLRAIERELDVAQCTDQEKVLYGPHQLRGAAQQWWESYRLAHDHPNTITWQEFTERFRAHHVPAGVMSLKKEEFLALTQGTMTVSEYRDKFLQLSRYCPEEVNTDPKKQYRFLKGLVDPLRYQLMNHTFPNCQHLIDRAIVTENTRREMEEKKRKQKAQQSSSNTRPRFSGSQNFQNRPTQNSGQQQPQFQRYNNNGNYQRPNYQSQQNNPQMQRSNNQAPRQPTPTSTPVKTGTPVPPGSANCFKCGGMGHWSKQCPHRGTPQQTPPQGSKTGTPNQASSHAKINHITAEAAQEGPNAVVASLIVMKAQGVDVILGMNWLQRYNGVISCAERKVTLTTPAGENMEVLIDPPQAGVNAIDATALENIRVVSEFPDVFPDSLPGHVISNGGIAVDQSKVSEVQNWKIPEDVKGIRSFLGLAGYYRRFIEGFSKIAKPMTALLEKNIKFQWTSACQKAFEELKKRLTTAPEGKVIAYASRQLRDHEKNYPTHDLELAAVVHALKTELNMRQRRWLELIKDYDLEIHYHPGKANVVADALSRKSQISLLRARELPDELVIEFDRLSLGFLNNTEGTVSMEFEPTLEQEIRKGQLNDEKIKEVKELIKLDKAPGFRVDADGTVWHGDRICVPNIKSIRDLILKEAHETAYSIHPGSEKMYQDLKQKFWWYGMKREVAEYVALCDVCQRVKAEHQKPAGLLQPLKIPEWKWEEIGMDFIVGLPRTQSGFDSIWVVVDRLTKVAHFIPVKTTYSGAKLAELYMSRIVCLHGVPKKIVSDRGTQFTSHFWKRLHESMGTKLNFSSAYHPQTDGQTERTNQILEDMLRACAIQYGTSWDKSLPYAEFSYNNSYQASIKMSPFQALYDGAGLPCIGINLGEKQLFGPGIIEDAERQVRMIWENLRIAQTRQKSYADNRRRDLEFAVGDYVYLKVSPIRGLRRFKVKGKLAPRYIGPFKIIDRKGEVAYQLELPDRLSGVHNVFHISQLKKCLRVPEEQLQEDELNVRDDLTYTEYPVQILEMARGLPKRGNKDVQS</sequence>
<keyword evidence="12" id="KW-0695">RNA-directed DNA polymerase</keyword>
<dbReference type="Gene3D" id="3.30.420.10">
    <property type="entry name" value="Ribonuclease H-like superfamily/Ribonuclease H"/>
    <property type="match status" value="1"/>
</dbReference>
<keyword evidence="4" id="KW-0548">Nucleotidyltransferase</keyword>
<keyword evidence="13" id="KW-0239">DNA-directed DNA polymerase</keyword>
<dbReference type="InterPro" id="IPR012337">
    <property type="entry name" value="RNaseH-like_sf"/>
</dbReference>
<evidence type="ECO:0000256" key="2">
    <source>
        <dbReference type="ARBA" id="ARBA00022670"/>
    </source>
</evidence>
<keyword evidence="16" id="KW-0862">Zinc</keyword>
<dbReference type="InterPro" id="IPR043502">
    <property type="entry name" value="DNA/RNA_pol_sf"/>
</dbReference>
<dbReference type="FunFam" id="3.30.70.270:FF:000020">
    <property type="entry name" value="Transposon Tf2-6 polyprotein-like Protein"/>
    <property type="match status" value="1"/>
</dbReference>
<feature type="compositionally biased region" description="Polar residues" evidence="17">
    <location>
        <begin position="229"/>
        <end position="287"/>
    </location>
</feature>
<dbReference type="Pfam" id="PF24626">
    <property type="entry name" value="SH3_Tf2-1"/>
    <property type="match status" value="1"/>
</dbReference>
<dbReference type="GO" id="GO:0004519">
    <property type="term" value="F:endonuclease activity"/>
    <property type="evidence" value="ECO:0007669"/>
    <property type="project" value="UniProtKB-KW"/>
</dbReference>
<evidence type="ECO:0000256" key="10">
    <source>
        <dbReference type="ARBA" id="ARBA00022842"/>
    </source>
</evidence>
<dbReference type="InterPro" id="IPR050951">
    <property type="entry name" value="Retrovirus_Pol_polyprotein"/>
</dbReference>
<dbReference type="Pfam" id="PF08284">
    <property type="entry name" value="RVP_2"/>
    <property type="match status" value="1"/>
</dbReference>
<keyword evidence="9" id="KW-0378">Hydrolase</keyword>
<dbReference type="Gene3D" id="1.10.340.70">
    <property type="match status" value="1"/>
</dbReference>
<dbReference type="Proteomes" id="UP001341281">
    <property type="component" value="Chromosome 05"/>
</dbReference>
<evidence type="ECO:0000313" key="20">
    <source>
        <dbReference type="EMBL" id="WVZ76105.1"/>
    </source>
</evidence>
<keyword evidence="11" id="KW-0229">DNA integration</keyword>
<dbReference type="InterPro" id="IPR041588">
    <property type="entry name" value="Integrase_H2C2"/>
</dbReference>
<dbReference type="GO" id="GO:0003677">
    <property type="term" value="F:DNA binding"/>
    <property type="evidence" value="ECO:0007669"/>
    <property type="project" value="UniProtKB-KW"/>
</dbReference>
<evidence type="ECO:0000313" key="21">
    <source>
        <dbReference type="Proteomes" id="UP001341281"/>
    </source>
</evidence>
<dbReference type="SMART" id="SM00343">
    <property type="entry name" value="ZnF_C2HC"/>
    <property type="match status" value="1"/>
</dbReference>
<feature type="domain" description="Integrase catalytic" evidence="19">
    <location>
        <begin position="763"/>
        <end position="926"/>
    </location>
</feature>
<keyword evidence="16" id="KW-0863">Zinc-finger</keyword>
<dbReference type="Gene3D" id="2.40.70.10">
    <property type="entry name" value="Acid Proteases"/>
    <property type="match status" value="1"/>
</dbReference>
<evidence type="ECO:0000256" key="5">
    <source>
        <dbReference type="ARBA" id="ARBA00022722"/>
    </source>
</evidence>
<feature type="region of interest" description="Disordered" evidence="17">
    <location>
        <begin position="320"/>
        <end position="347"/>
    </location>
</feature>
<feature type="region of interest" description="Disordered" evidence="17">
    <location>
        <begin position="211"/>
        <end position="303"/>
    </location>
</feature>
<dbReference type="InterPro" id="IPR041373">
    <property type="entry name" value="RT_RNaseH"/>
</dbReference>